<reference evidence="3" key="1">
    <citation type="submission" date="2020-01" db="EMBL/GenBank/DDBJ databases">
        <authorList>
            <person name="Meier V. D."/>
            <person name="Meier V D."/>
        </authorList>
    </citation>
    <scope>NUCLEOTIDE SEQUENCE</scope>
    <source>
        <strain evidence="3">HLG_WM_MAG_06</strain>
    </source>
</reference>
<dbReference type="Gene3D" id="2.30.310.10">
    <property type="entry name" value="ibrinogen binding protein from staphylococcus aureus domain"/>
    <property type="match status" value="1"/>
</dbReference>
<sequence length="404" mass="47286">MSRGSSFIYKNSSTRPMQSFNAPFDNLLHSLVSSSSIIDIEVPKDERILRFTLAPKSAYKEQKIFLQFEFTGRHTNAILIDENEVTIEALRHIDANSSFRVIRPGVELLAIPPFERTEEAYKLGDIDNYLNQKYLDFEAKRVQTLKKQKLLTVQKKQEKLQKLLDKLPNVQDLEQEMRKHQNSGNIILANLYQIKAYDKTLKTYDFEGNEISIKLPKGIVPNRISEYFFNQAKRAKSKSKNVHIEEENLRTKRDFYKNMYYAIEQAKDSAELELLVPKKAKSQRKKEKIKECELFWIDDYKVLIGRNAKENQALLKIAKSNDLWMHIRDIPSSHLIIKTDKQNLPEMVIEKAAKLCVDFSLTQAGDYDVDYCKRRFVKIQEGSSVEYDKYQTIRVRKEGIEIRE</sequence>
<dbReference type="AlphaFoldDB" id="A0A6S6S5V3"/>
<feature type="domain" description="NFACT RNA-binding" evidence="2">
    <location>
        <begin position="298"/>
        <end position="361"/>
    </location>
</feature>
<protein>
    <submittedName>
        <fullName evidence="3">Fibronectin/fibrinogen-binding protein</fullName>
    </submittedName>
</protein>
<dbReference type="PANTHER" id="PTHR15239:SF6">
    <property type="entry name" value="RIBOSOME QUALITY CONTROL COMPLEX SUBUNIT NEMF"/>
    <property type="match status" value="1"/>
</dbReference>
<evidence type="ECO:0000259" key="2">
    <source>
        <dbReference type="Pfam" id="PF05670"/>
    </source>
</evidence>
<dbReference type="EMBL" id="CACVAP010000006">
    <property type="protein sequence ID" value="CAA6798547.1"/>
    <property type="molecule type" value="Genomic_DNA"/>
</dbReference>
<dbReference type="InterPro" id="IPR008532">
    <property type="entry name" value="NFACT_RNA-bd"/>
</dbReference>
<name>A0A6S6S5V3_9BACT</name>
<organism evidence="3">
    <name type="scientific">uncultured Sulfurovum sp</name>
    <dbReference type="NCBI Taxonomy" id="269237"/>
    <lineage>
        <taxon>Bacteria</taxon>
        <taxon>Pseudomonadati</taxon>
        <taxon>Campylobacterota</taxon>
        <taxon>Epsilonproteobacteria</taxon>
        <taxon>Campylobacterales</taxon>
        <taxon>Sulfurovaceae</taxon>
        <taxon>Sulfurovum</taxon>
        <taxon>environmental samples</taxon>
    </lineage>
</organism>
<evidence type="ECO:0000256" key="1">
    <source>
        <dbReference type="SAM" id="Coils"/>
    </source>
</evidence>
<dbReference type="InterPro" id="IPR051608">
    <property type="entry name" value="RQC_Subunit_NEMF"/>
</dbReference>
<accession>A0A6S6S5V3</accession>
<dbReference type="Pfam" id="PF05670">
    <property type="entry name" value="NFACT-R_1"/>
    <property type="match status" value="1"/>
</dbReference>
<dbReference type="GO" id="GO:0043023">
    <property type="term" value="F:ribosomal large subunit binding"/>
    <property type="evidence" value="ECO:0007669"/>
    <property type="project" value="TreeGrafter"/>
</dbReference>
<dbReference type="GO" id="GO:0072344">
    <property type="term" value="P:rescue of stalled ribosome"/>
    <property type="evidence" value="ECO:0007669"/>
    <property type="project" value="TreeGrafter"/>
</dbReference>
<feature type="coiled-coil region" evidence="1">
    <location>
        <begin position="146"/>
        <end position="173"/>
    </location>
</feature>
<proteinExistence type="predicted"/>
<evidence type="ECO:0000313" key="3">
    <source>
        <dbReference type="EMBL" id="CAA6798547.1"/>
    </source>
</evidence>
<dbReference type="GO" id="GO:1990112">
    <property type="term" value="C:RQC complex"/>
    <property type="evidence" value="ECO:0007669"/>
    <property type="project" value="TreeGrafter"/>
</dbReference>
<keyword evidence="1" id="KW-0175">Coiled coil</keyword>
<gene>
    <name evidence="3" type="ORF">HELGO_WM28774</name>
</gene>
<dbReference type="PANTHER" id="PTHR15239">
    <property type="entry name" value="NUCLEAR EXPORT MEDIATOR FACTOR NEMF"/>
    <property type="match status" value="1"/>
</dbReference>
<dbReference type="Pfam" id="PF05833">
    <property type="entry name" value="NFACT_N"/>
    <property type="match status" value="1"/>
</dbReference>
<dbReference type="GO" id="GO:0000049">
    <property type="term" value="F:tRNA binding"/>
    <property type="evidence" value="ECO:0007669"/>
    <property type="project" value="TreeGrafter"/>
</dbReference>